<evidence type="ECO:0000256" key="4">
    <source>
        <dbReference type="ARBA" id="ARBA00022741"/>
    </source>
</evidence>
<dbReference type="InterPro" id="IPR027417">
    <property type="entry name" value="P-loop_NTPase"/>
</dbReference>
<dbReference type="Proteomes" id="UP000321548">
    <property type="component" value="Unassembled WGS sequence"/>
</dbReference>
<evidence type="ECO:0000256" key="2">
    <source>
        <dbReference type="ARBA" id="ARBA00022475"/>
    </source>
</evidence>
<dbReference type="GO" id="GO:0017004">
    <property type="term" value="P:cytochrome complex assembly"/>
    <property type="evidence" value="ECO:0007669"/>
    <property type="project" value="UniProtKB-KW"/>
</dbReference>
<gene>
    <name evidence="10" type="primary">ccmA</name>
    <name evidence="10" type="ORF">FHP08_00295</name>
</gene>
<evidence type="ECO:0000256" key="3">
    <source>
        <dbReference type="ARBA" id="ARBA00022519"/>
    </source>
</evidence>
<reference evidence="10 11" key="1">
    <citation type="submission" date="2019-06" db="EMBL/GenBank/DDBJ databases">
        <title>Quisquiliibacterium sp. nov., isolated from a maize field.</title>
        <authorList>
            <person name="Lin S.-Y."/>
            <person name="Tsai C.-F."/>
            <person name="Young C.-C."/>
        </authorList>
    </citation>
    <scope>NUCLEOTIDE SEQUENCE [LARGE SCALE GENOMIC DNA]</scope>
    <source>
        <strain evidence="10 11">CC-CFT501</strain>
    </source>
</reference>
<keyword evidence="2" id="KW-1003">Cell membrane</keyword>
<evidence type="ECO:0000313" key="10">
    <source>
        <dbReference type="EMBL" id="TXL68935.1"/>
    </source>
</evidence>
<dbReference type="GO" id="GO:0005524">
    <property type="term" value="F:ATP binding"/>
    <property type="evidence" value="ECO:0007669"/>
    <property type="project" value="UniProtKB-KW"/>
</dbReference>
<keyword evidence="8" id="KW-0472">Membrane</keyword>
<evidence type="ECO:0000256" key="5">
    <source>
        <dbReference type="ARBA" id="ARBA00022748"/>
    </source>
</evidence>
<accession>A0A5C8P6Q0</accession>
<evidence type="ECO:0000256" key="7">
    <source>
        <dbReference type="ARBA" id="ARBA00022967"/>
    </source>
</evidence>
<keyword evidence="3" id="KW-0997">Cell inner membrane</keyword>
<dbReference type="OrthoDB" id="9800654at2"/>
<dbReference type="NCBIfam" id="NF010061">
    <property type="entry name" value="PRK13538.1"/>
    <property type="match status" value="1"/>
</dbReference>
<feature type="domain" description="ABC transporter" evidence="9">
    <location>
        <begin position="1"/>
        <end position="204"/>
    </location>
</feature>
<dbReference type="EMBL" id="VDUY01000001">
    <property type="protein sequence ID" value="TXL68935.1"/>
    <property type="molecule type" value="Genomic_DNA"/>
</dbReference>
<keyword evidence="4" id="KW-0547">Nucleotide-binding</keyword>
<evidence type="ECO:0000256" key="1">
    <source>
        <dbReference type="ARBA" id="ARBA00022448"/>
    </source>
</evidence>
<dbReference type="GO" id="GO:0016887">
    <property type="term" value="F:ATP hydrolysis activity"/>
    <property type="evidence" value="ECO:0007669"/>
    <property type="project" value="InterPro"/>
</dbReference>
<dbReference type="SMART" id="SM00382">
    <property type="entry name" value="AAA"/>
    <property type="match status" value="1"/>
</dbReference>
<dbReference type="NCBIfam" id="TIGR01189">
    <property type="entry name" value="ccmA"/>
    <property type="match status" value="1"/>
</dbReference>
<dbReference type="PROSITE" id="PS50893">
    <property type="entry name" value="ABC_TRANSPORTER_2"/>
    <property type="match status" value="1"/>
</dbReference>
<keyword evidence="1" id="KW-0813">Transport</keyword>
<name>A0A5C8P6Q0_9BURK</name>
<keyword evidence="7" id="KW-1278">Translocase</keyword>
<dbReference type="AlphaFoldDB" id="A0A5C8P6Q0"/>
<proteinExistence type="predicted"/>
<dbReference type="PANTHER" id="PTHR43499:SF1">
    <property type="entry name" value="ABC TRANSPORTER I FAMILY MEMBER 1"/>
    <property type="match status" value="1"/>
</dbReference>
<comment type="caution">
    <text evidence="10">The sequence shown here is derived from an EMBL/GenBank/DDBJ whole genome shotgun (WGS) entry which is preliminary data.</text>
</comment>
<keyword evidence="5" id="KW-0201">Cytochrome c-type biogenesis</keyword>
<dbReference type="InterPro" id="IPR005895">
    <property type="entry name" value="ABC_transptr_haem_export_CcmA"/>
</dbReference>
<dbReference type="InterPro" id="IPR003593">
    <property type="entry name" value="AAA+_ATPase"/>
</dbReference>
<evidence type="ECO:0000259" key="9">
    <source>
        <dbReference type="PROSITE" id="PS50893"/>
    </source>
</evidence>
<dbReference type="GO" id="GO:0022857">
    <property type="term" value="F:transmembrane transporter activity"/>
    <property type="evidence" value="ECO:0007669"/>
    <property type="project" value="InterPro"/>
</dbReference>
<keyword evidence="6 10" id="KW-0067">ATP-binding</keyword>
<dbReference type="Gene3D" id="3.40.50.300">
    <property type="entry name" value="P-loop containing nucleotide triphosphate hydrolases"/>
    <property type="match status" value="1"/>
</dbReference>
<dbReference type="InterPro" id="IPR017871">
    <property type="entry name" value="ABC_transporter-like_CS"/>
</dbReference>
<dbReference type="InterPro" id="IPR003439">
    <property type="entry name" value="ABC_transporter-like_ATP-bd"/>
</dbReference>
<dbReference type="PANTHER" id="PTHR43499">
    <property type="entry name" value="ABC TRANSPORTER I FAMILY MEMBER 1"/>
    <property type="match status" value="1"/>
</dbReference>
<evidence type="ECO:0000313" key="11">
    <source>
        <dbReference type="Proteomes" id="UP000321548"/>
    </source>
</evidence>
<protein>
    <submittedName>
        <fullName evidence="10">Heme ABC exporter ATP-binding protein CcmA</fullName>
    </submittedName>
</protein>
<dbReference type="PROSITE" id="PS00211">
    <property type="entry name" value="ABC_TRANSPORTER_1"/>
    <property type="match status" value="1"/>
</dbReference>
<dbReference type="Pfam" id="PF00005">
    <property type="entry name" value="ABC_tran"/>
    <property type="match status" value="1"/>
</dbReference>
<keyword evidence="11" id="KW-1185">Reference proteome</keyword>
<evidence type="ECO:0000256" key="8">
    <source>
        <dbReference type="ARBA" id="ARBA00023136"/>
    </source>
</evidence>
<sequence>MAVSGLACAAGIRTLFSGLGFEVPPGDWLALTGPNGTGKTTLLRAVAGLVRPIAGEVRWNGAPRRVSSPEWHAACLFQGHAAGWKDNLAAGENLRLQRELDGADRAPPPAELLAWVGLARQAKLPFGRLSAGQRRRVSLARLAASQRPLWLLDEPATALDTAGQTLFGELLDAHLARGGIAIVATHQRLPVSSAPIELSLGDYAGA</sequence>
<organism evidence="10 11">
    <name type="scientific">Zeimonas arvi</name>
    <dbReference type="NCBI Taxonomy" id="2498847"/>
    <lineage>
        <taxon>Bacteria</taxon>
        <taxon>Pseudomonadati</taxon>
        <taxon>Pseudomonadota</taxon>
        <taxon>Betaproteobacteria</taxon>
        <taxon>Burkholderiales</taxon>
        <taxon>Burkholderiaceae</taxon>
        <taxon>Zeimonas</taxon>
    </lineage>
</organism>
<evidence type="ECO:0000256" key="6">
    <source>
        <dbReference type="ARBA" id="ARBA00022840"/>
    </source>
</evidence>
<dbReference type="SUPFAM" id="SSF52540">
    <property type="entry name" value="P-loop containing nucleoside triphosphate hydrolases"/>
    <property type="match status" value="1"/>
</dbReference>